<dbReference type="Pfam" id="PF13809">
    <property type="entry name" value="Tubulin_2"/>
    <property type="match status" value="1"/>
</dbReference>
<reference evidence="1 2" key="1">
    <citation type="journal article" date="2014" name="PLoS ONE">
        <title>The first complete genome sequence of the class fimbriimonadia in the phylum armatimonadetes.</title>
        <authorList>
            <person name="Hu Z.Y."/>
            <person name="Wang Y.Z."/>
            <person name="Im W.T."/>
            <person name="Wang S.Y."/>
            <person name="Zhao G.P."/>
            <person name="Zheng H.J."/>
            <person name="Quan Z.X."/>
        </authorList>
    </citation>
    <scope>NUCLEOTIDE SEQUENCE [LARGE SCALE GENOMIC DNA]</scope>
    <source>
        <strain evidence="1">Gsoil 348</strain>
    </source>
</reference>
<accession>A0A068NRP9</accession>
<dbReference type="InterPro" id="IPR025904">
    <property type="entry name" value="Tubulin-like"/>
</dbReference>
<name>A0A068NRP9_FIMGI</name>
<dbReference type="KEGG" id="fgi:OP10G_2664"/>
<gene>
    <name evidence="1" type="ORF">OP10G_2664</name>
</gene>
<dbReference type="AlphaFoldDB" id="A0A068NRP9"/>
<dbReference type="OrthoDB" id="51066at2"/>
<protein>
    <recommendedName>
        <fullName evidence="3">Tubulin like</fullName>
    </recommendedName>
</protein>
<sequence length="1058" mass="117178">MPSPTPITVNKTIVVGLGSTGTQICNEIADRLRWEYGSLDQVPWVKFLCIETDVNEPMTIDQAGAQIHLAIESSDWDSLAKTPERHDETIRLSEWSHKGTLQKLPNSQISAGAGNIRMVGRVALMYSRNFERVKAKLSDLVNQIRPLSATQAESVLGQLRDGTAPSITFQNASRSGRQDNINFFVVGSLCGGTSGGISPDFGLLIKKLSGHSGDDMIAMFSLPRPSLGSQRLKKNAYTSLVELNHYSLMDPNDPPIYYADKSVQRSGDRPYSQIYLLMPRQERNNLEALNSSIADVVFLNIVAPQTGTAGTRADIAPLASGNSAYEFSTVGLAYLEFPAIRIVEACSKRLAAKALKAWCMTDETQVAKLQADLGITWESIYARIAGSQSGGLWNLVETRIRQIAEMARTNPTQARQDIRNLRESFVVLPTAADWPGAGSVPALLGKAAQSFGAGFGDGIKEWVKRNLMSMDAGPVACHRALLESQKALYAMAGASLGQLKASTAEKVLDELTKAEPTTLSRFLGVKSSNKESLIAQLTQALVEEFKSRLDMEVMRHFVDSQRPDGTKADGLAKLLASKLDGPVRKLEAASTRLQALAEELDSKQRQISRQPVSTQGIVLFDPEADAGGNGTVFEEYTKVLDDRVNQRGWTIGEAECFRDIVAALDNGELRTQLVADVNLEGASVQEDWLRRNRQTNDEAQVPEVYEQALTSVSRAIFEPILQENVLDRWYRQHHSNDSRRTSIAQLVSLCSSYLDVSMDYANAGAREALVEKLSVLLPQSPRRQDFAGTLQSLGAGEWKEQDSPEKYRVILIRHSLGFPLSACTEISGPGSLAEAQSNDFPTFHTRKDIAWRLPPVPPSPSDLRLAPTLAMAVMLNFAKIRNSFLEVETPAEGFREPITFQLPTSIELASRKYGRDQRDVTGKQMPVDMETRLREKIESKRAESNDVEFVQGLVDAYGTKKLGRALTDNDQIGKYLTDYLRSDERLKRALVKVVQITPERKHMLFRAKGRLRDEGDVFEQDGYYCPKCEELIGATEDEAAEQLWQCRQFSEHYYGPTI</sequence>
<organism evidence="1 2">
    <name type="scientific">Fimbriimonas ginsengisoli Gsoil 348</name>
    <dbReference type="NCBI Taxonomy" id="661478"/>
    <lineage>
        <taxon>Bacteria</taxon>
        <taxon>Bacillati</taxon>
        <taxon>Armatimonadota</taxon>
        <taxon>Fimbriimonadia</taxon>
        <taxon>Fimbriimonadales</taxon>
        <taxon>Fimbriimonadaceae</taxon>
        <taxon>Fimbriimonas</taxon>
    </lineage>
</organism>
<dbReference type="EMBL" id="CP007139">
    <property type="protein sequence ID" value="AIE86032.1"/>
    <property type="molecule type" value="Genomic_DNA"/>
</dbReference>
<dbReference type="eggNOG" id="COG0497">
    <property type="taxonomic scope" value="Bacteria"/>
</dbReference>
<dbReference type="HOGENOM" id="CLU_287676_0_0_0"/>
<dbReference type="STRING" id="661478.OP10G_2664"/>
<dbReference type="Gene3D" id="3.40.50.1440">
    <property type="entry name" value="Tubulin/FtsZ, GTPase domain"/>
    <property type="match status" value="1"/>
</dbReference>
<evidence type="ECO:0000313" key="2">
    <source>
        <dbReference type="Proteomes" id="UP000027982"/>
    </source>
</evidence>
<dbReference type="RefSeq" id="WP_025225423.1">
    <property type="nucleotide sequence ID" value="NZ_CP007139.1"/>
</dbReference>
<dbReference type="InterPro" id="IPR036525">
    <property type="entry name" value="Tubulin/FtsZ_GTPase_sf"/>
</dbReference>
<evidence type="ECO:0008006" key="3">
    <source>
        <dbReference type="Google" id="ProtNLM"/>
    </source>
</evidence>
<dbReference type="Proteomes" id="UP000027982">
    <property type="component" value="Chromosome"/>
</dbReference>
<proteinExistence type="predicted"/>
<evidence type="ECO:0000313" key="1">
    <source>
        <dbReference type="EMBL" id="AIE86032.1"/>
    </source>
</evidence>
<keyword evidence="2" id="KW-1185">Reference proteome</keyword>